<dbReference type="EMBL" id="FMUE01000025">
    <property type="protein sequence ID" value="SCX35942.1"/>
    <property type="molecule type" value="Genomic_DNA"/>
</dbReference>
<accession>A0A1R3U695</accession>
<dbReference type="Proteomes" id="UP000187891">
    <property type="component" value="Unassembled WGS sequence"/>
</dbReference>
<gene>
    <name evidence="1" type="ORF">DSM25559_5220</name>
</gene>
<evidence type="ECO:0000313" key="2">
    <source>
        <dbReference type="Proteomes" id="UP000187891"/>
    </source>
</evidence>
<protein>
    <submittedName>
        <fullName evidence="1">Uncharacterized protein</fullName>
    </submittedName>
</protein>
<dbReference type="AlphaFoldDB" id="A0A1R3U695"/>
<reference evidence="2" key="1">
    <citation type="submission" date="2016-10" db="EMBL/GenBank/DDBJ databases">
        <authorList>
            <person name="Wibberg D."/>
        </authorList>
    </citation>
    <scope>NUCLEOTIDE SEQUENCE [LARGE SCALE GENOMIC DNA]</scope>
</reference>
<evidence type="ECO:0000313" key="1">
    <source>
        <dbReference type="EMBL" id="SCX35942.1"/>
    </source>
</evidence>
<sequence>MKSLPQNDHQYNIDPIGLRIGPTAPLAGFRPQRAFSVIADTNDADIGRQQTPHSTKLIGHEPLTTYNVTLEL</sequence>
<name>A0A1R3U695_9HYPH</name>
<proteinExistence type="predicted"/>
<organism evidence="1 2">
    <name type="scientific">Agrobacterium rosae</name>
    <dbReference type="NCBI Taxonomy" id="1972867"/>
    <lineage>
        <taxon>Bacteria</taxon>
        <taxon>Pseudomonadati</taxon>
        <taxon>Pseudomonadota</taxon>
        <taxon>Alphaproteobacteria</taxon>
        <taxon>Hyphomicrobiales</taxon>
        <taxon>Rhizobiaceae</taxon>
        <taxon>Rhizobium/Agrobacterium group</taxon>
        <taxon>Agrobacterium</taxon>
    </lineage>
</organism>